<dbReference type="RefSeq" id="XP_004039992.1">
    <property type="nucleotide sequence ID" value="XM_004039944.1"/>
</dbReference>
<protein>
    <recommendedName>
        <fullName evidence="2">E3 ubiquitin ligase UBR4 C-terminal domain-containing protein</fullName>
    </recommendedName>
</protein>
<feature type="coiled-coil region" evidence="1">
    <location>
        <begin position="881"/>
        <end position="910"/>
    </location>
</feature>
<dbReference type="EMBL" id="GL983057">
    <property type="protein sequence ID" value="EGR34688.1"/>
    <property type="molecule type" value="Genomic_DNA"/>
</dbReference>
<name>G0QJC5_ICHMU</name>
<evidence type="ECO:0000313" key="4">
    <source>
        <dbReference type="Proteomes" id="UP000008983"/>
    </source>
</evidence>
<dbReference type="InterPro" id="IPR025704">
    <property type="entry name" value="E3_Ub_ligase_UBR4_C"/>
</dbReference>
<keyword evidence="1" id="KW-0175">Coiled coil</keyword>
<organism evidence="3 4">
    <name type="scientific">Ichthyophthirius multifiliis</name>
    <name type="common">White spot disease agent</name>
    <name type="synonym">Ich</name>
    <dbReference type="NCBI Taxonomy" id="5932"/>
    <lineage>
        <taxon>Eukaryota</taxon>
        <taxon>Sar</taxon>
        <taxon>Alveolata</taxon>
        <taxon>Ciliophora</taxon>
        <taxon>Intramacronucleata</taxon>
        <taxon>Oligohymenophorea</taxon>
        <taxon>Hymenostomatida</taxon>
        <taxon>Ophryoglenina</taxon>
        <taxon>Ichthyophthirius</taxon>
    </lineage>
</organism>
<reference evidence="3 4" key="1">
    <citation type="submission" date="2011-07" db="EMBL/GenBank/DDBJ databases">
        <authorList>
            <person name="Coyne R."/>
            <person name="Brami D."/>
            <person name="Johnson J."/>
            <person name="Hostetler J."/>
            <person name="Hannick L."/>
            <person name="Clark T."/>
            <person name="Cassidy-Hanley D."/>
            <person name="Inman J."/>
        </authorList>
    </citation>
    <scope>NUCLEOTIDE SEQUENCE [LARGE SCALE GENOMIC DNA]</scope>
    <source>
        <strain evidence="3 4">G5</strain>
    </source>
</reference>
<dbReference type="InParanoid" id="G0QJC5"/>
<evidence type="ECO:0000256" key="1">
    <source>
        <dbReference type="SAM" id="Coils"/>
    </source>
</evidence>
<feature type="domain" description="E3 ubiquitin ligase UBR4 C-terminal" evidence="2">
    <location>
        <begin position="1107"/>
        <end position="1179"/>
    </location>
</feature>
<evidence type="ECO:0000259" key="2">
    <source>
        <dbReference type="Pfam" id="PF13764"/>
    </source>
</evidence>
<dbReference type="InterPro" id="IPR045189">
    <property type="entry name" value="UBR4-like"/>
</dbReference>
<keyword evidence="4" id="KW-1185">Reference proteome</keyword>
<evidence type="ECO:0000313" key="3">
    <source>
        <dbReference type="EMBL" id="EGR34688.1"/>
    </source>
</evidence>
<proteinExistence type="predicted"/>
<dbReference type="eggNOG" id="KOG1776">
    <property type="taxonomic scope" value="Eukaryota"/>
</dbReference>
<dbReference type="PANTHER" id="PTHR21725">
    <property type="entry name" value="E3 UBIQUITIN-PROTEIN LIGASE UBR4"/>
    <property type="match status" value="1"/>
</dbReference>
<dbReference type="Pfam" id="PF13764">
    <property type="entry name" value="E3_UbLigase_R4"/>
    <property type="match status" value="1"/>
</dbReference>
<dbReference type="GeneID" id="14910884"/>
<accession>G0QJC5</accession>
<dbReference type="PANTHER" id="PTHR21725:SF1">
    <property type="entry name" value="E3 UBIQUITIN-PROTEIN LIGASE UBR4"/>
    <property type="match status" value="1"/>
</dbReference>
<dbReference type="STRING" id="857967.G0QJC5"/>
<dbReference type="Proteomes" id="UP000008983">
    <property type="component" value="Unassembled WGS sequence"/>
</dbReference>
<dbReference type="AlphaFoldDB" id="G0QJC5"/>
<gene>
    <name evidence="3" type="ORF">IMG5_004040</name>
</gene>
<sequence>MIVENQALQEPKQWDQQTQNNLNRLFDEFFIDNLNENIRKSSLQLLCSLWVTGNYEQKKSFYDILYSKCDNLLNYGKNNEEFFQLFQFMCNKQNANQEFIQSIQDLFSKLLLVFSNALNQLSQHPDHQLYLFLEDIVDDYKTFKPSYFELNGCLVCYGQYQQNLTQSDKLGVVQQEIRPAQNRLIIKLKKTMEIQQIILPKDPSYIKNKKSFIKQINIYINNNLSSDMNSLKTDMNLWKKTKTVNITQDNKEQTAKDFQITFPIPITAKFICLEFILNGKLPPSCQRCPEVRGEGSGLFCNQCQWSPLISVENSHFIYKSNSFTEATIIDCDKSKENCEIAIQDNNKIIYDLSQELLKEKYKMKILYDRYYGSKCVNSSGILLNSDDLNILYQDLMSSMNALISYKKALAQYSGISTDNFKKQIFGNENKEGFRGCYGCLQQFIYIFLNFMGNKDILQCVQDDNLIKSLKITLEELFLKGESQFQAKIVHKSMNLHKKIFCVKLNQESLLYLNTFLEKTEDEFLHLKPSLNDQELNFYKIRLLDVKSFLQVLKDQMLEEENAKNKQLNSLRLKIINFVNNVMPSILQKAYEKNHSSGFQNQIIVPLLEIIQLEINKESPFIQNNAQNTLSSNSQFQFDKTLSNINQRNKDILLEQEKQIQEKLQKGQQFISQNFGQNSSFNRYNFMLSYSGLGALIGKDSQQRDSLSGIMQSQQQSQFKKNAKELIQQKQKQTYSQQKQVKSSTNNNTKLTSHKKKENLFTLLNIIIGLNQDFGELTEERCEVLSNQFQLRNDNWLQQCIKLFSSRRINEIMHFIIVQIAYFNKKIALNLLLNALPQALENQENSIKYFELFREVIKIQNLSNQQDQVIKKLPGLSMMHQQSSEESTLQKKELEEENLQEEHEYIFVLQNMFKLLDEKLQKYAKNESQQVIFAHEFVIQNLNMGQSLNQLAVLIKILIDNQKIKTIFKNNNKIFMQYIIQSVVNIRKFKFILNQNFFQIENILSTLFLELQSNNFMEKFKFLKSLIVALPSNSKNPLGQEFLMEQINKILIPKKLNINLRLEVQANQREYLPSSLPKKDIPANEFGNTMNDILSRIKSELPDSSWVIEMLVANKLIINKDLPIDLVYKKVWIPSQLKGIPAIQIDWKKQVQTSAMKIVYRITGFDGEAHEETVDQMVDEDLIKLLSFIQSAF</sequence>
<dbReference type="OrthoDB" id="30336at2759"/>